<dbReference type="RefSeq" id="WP_166104380.1">
    <property type="nucleotide sequence ID" value="NZ_JAADJT010000006.1"/>
</dbReference>
<evidence type="ECO:0000313" key="3">
    <source>
        <dbReference type="Proteomes" id="UP000666369"/>
    </source>
</evidence>
<dbReference type="Proteomes" id="UP000666369">
    <property type="component" value="Unassembled WGS sequence"/>
</dbReference>
<feature type="chain" id="PRO_5046167630" description="DUF922 domain-containing protein" evidence="1">
    <location>
        <begin position="23"/>
        <end position="232"/>
    </location>
</feature>
<keyword evidence="3" id="KW-1185">Reference proteome</keyword>
<reference evidence="3" key="1">
    <citation type="submission" date="2023-07" db="EMBL/GenBank/DDBJ databases">
        <title>Duganella aceri sp. nov., isolated from tree sap.</title>
        <authorList>
            <person name="Kim I.S."/>
        </authorList>
    </citation>
    <scope>NUCLEOTIDE SEQUENCE [LARGE SCALE GENOMIC DNA]</scope>
    <source>
        <strain evidence="3">SAP-35</strain>
    </source>
</reference>
<gene>
    <name evidence="2" type="ORF">GW587_14890</name>
</gene>
<accession>A0ABX0FLV8</accession>
<organism evidence="2 3">
    <name type="scientific">Duganella aceris</name>
    <dbReference type="NCBI Taxonomy" id="2703883"/>
    <lineage>
        <taxon>Bacteria</taxon>
        <taxon>Pseudomonadati</taxon>
        <taxon>Pseudomonadota</taxon>
        <taxon>Betaproteobacteria</taxon>
        <taxon>Burkholderiales</taxon>
        <taxon>Oxalobacteraceae</taxon>
        <taxon>Telluria group</taxon>
        <taxon>Duganella</taxon>
    </lineage>
</organism>
<comment type="caution">
    <text evidence="2">The sequence shown here is derived from an EMBL/GenBank/DDBJ whole genome shotgun (WGS) entry which is preliminary data.</text>
</comment>
<keyword evidence="1" id="KW-0732">Signal</keyword>
<name>A0ABX0FLV8_9BURK</name>
<evidence type="ECO:0000256" key="1">
    <source>
        <dbReference type="SAM" id="SignalP"/>
    </source>
</evidence>
<sequence length="232" mass="25311">MKALSAIVCLSAGLAAAEGAQAAARTPFQIRCEDTISKTVSVLSSKQNGYTINNQLPYRALTTKTGSIDGRMQTLGLTVTKGMYKANLGGPVLQDPVSGYECIAPKVDIALNYSPVLIYVGNEFAPGSCAYNEILAHEQRHLAAYMENLVRVERVVSQALSKRFEGKPLYAPSGTAMSALEHEINGTWFPFINAEFEKGKMKQAQIDTPEEYARLARSCDGEIAAIMQRRRK</sequence>
<feature type="signal peptide" evidence="1">
    <location>
        <begin position="1"/>
        <end position="22"/>
    </location>
</feature>
<evidence type="ECO:0008006" key="4">
    <source>
        <dbReference type="Google" id="ProtNLM"/>
    </source>
</evidence>
<proteinExistence type="predicted"/>
<evidence type="ECO:0000313" key="2">
    <source>
        <dbReference type="EMBL" id="NGZ85536.1"/>
    </source>
</evidence>
<dbReference type="EMBL" id="JAADJT010000006">
    <property type="protein sequence ID" value="NGZ85536.1"/>
    <property type="molecule type" value="Genomic_DNA"/>
</dbReference>
<protein>
    <recommendedName>
        <fullName evidence="4">DUF922 domain-containing protein</fullName>
    </recommendedName>
</protein>